<keyword evidence="1" id="KW-1133">Transmembrane helix</keyword>
<protein>
    <submittedName>
        <fullName evidence="2">Uncharacterized protein</fullName>
    </submittedName>
</protein>
<name>A0A8J9UI07_9NEOP</name>
<dbReference type="Proteomes" id="UP000838878">
    <property type="component" value="Chromosome 2"/>
</dbReference>
<feature type="non-terminal residue" evidence="2">
    <location>
        <position position="100"/>
    </location>
</feature>
<reference evidence="2" key="1">
    <citation type="submission" date="2021-12" db="EMBL/GenBank/DDBJ databases">
        <authorList>
            <person name="Martin H S."/>
        </authorList>
    </citation>
    <scope>NUCLEOTIDE SEQUENCE</scope>
</reference>
<dbReference type="AlphaFoldDB" id="A0A8J9UI07"/>
<sequence>MVFPKVLQAIYTKLEIKCRERGIIAGKSGRHMKFPYTMSAKIAQFPYFYYLKHNNIWMYYPLGFLVSLYFFTKIHAMANSESNIRSWAEIQRKAAEKEHH</sequence>
<proteinExistence type="predicted"/>
<evidence type="ECO:0000256" key="1">
    <source>
        <dbReference type="SAM" id="Phobius"/>
    </source>
</evidence>
<evidence type="ECO:0000313" key="3">
    <source>
        <dbReference type="Proteomes" id="UP000838878"/>
    </source>
</evidence>
<accession>A0A8J9UI07</accession>
<evidence type="ECO:0000313" key="2">
    <source>
        <dbReference type="EMBL" id="CAH0720666.1"/>
    </source>
</evidence>
<keyword evidence="1" id="KW-0812">Transmembrane</keyword>
<feature type="transmembrane region" description="Helical" evidence="1">
    <location>
        <begin position="56"/>
        <end position="76"/>
    </location>
</feature>
<keyword evidence="3" id="KW-1185">Reference proteome</keyword>
<dbReference type="EMBL" id="OV170222">
    <property type="protein sequence ID" value="CAH0720666.1"/>
    <property type="molecule type" value="Genomic_DNA"/>
</dbReference>
<organism evidence="2 3">
    <name type="scientific">Brenthis ino</name>
    <name type="common">lesser marbled fritillary</name>
    <dbReference type="NCBI Taxonomy" id="405034"/>
    <lineage>
        <taxon>Eukaryota</taxon>
        <taxon>Metazoa</taxon>
        <taxon>Ecdysozoa</taxon>
        <taxon>Arthropoda</taxon>
        <taxon>Hexapoda</taxon>
        <taxon>Insecta</taxon>
        <taxon>Pterygota</taxon>
        <taxon>Neoptera</taxon>
        <taxon>Endopterygota</taxon>
        <taxon>Lepidoptera</taxon>
        <taxon>Glossata</taxon>
        <taxon>Ditrysia</taxon>
        <taxon>Papilionoidea</taxon>
        <taxon>Nymphalidae</taxon>
        <taxon>Heliconiinae</taxon>
        <taxon>Argynnini</taxon>
        <taxon>Brenthis</taxon>
    </lineage>
</organism>
<gene>
    <name evidence="2" type="ORF">BINO364_LOCUS6872</name>
</gene>
<dbReference type="OrthoDB" id="6067390at2759"/>
<keyword evidence="1" id="KW-0472">Membrane</keyword>